<dbReference type="SMART" id="SM00198">
    <property type="entry name" value="SCP"/>
    <property type="match status" value="1"/>
</dbReference>
<proteinExistence type="evidence at transcript level"/>
<protein>
    <submittedName>
        <fullName evidence="4">Putative antigen 5 protein</fullName>
    </submittedName>
</protein>
<dbReference type="CDD" id="cd05382">
    <property type="entry name" value="CAP_GAPR1-like"/>
    <property type="match status" value="1"/>
</dbReference>
<evidence type="ECO:0000313" key="4">
    <source>
        <dbReference type="EMBL" id="JAA70298.1"/>
    </source>
</evidence>
<evidence type="ECO:0000256" key="2">
    <source>
        <dbReference type="SAM" id="SignalP"/>
    </source>
</evidence>
<feature type="chain" id="PRO_5005518225" evidence="2">
    <location>
        <begin position="20"/>
        <end position="185"/>
    </location>
</feature>
<evidence type="ECO:0000259" key="3">
    <source>
        <dbReference type="SMART" id="SM00198"/>
    </source>
</evidence>
<feature type="region of interest" description="Disordered" evidence="1">
    <location>
        <begin position="22"/>
        <end position="41"/>
    </location>
</feature>
<dbReference type="Pfam" id="PF00188">
    <property type="entry name" value="CAP"/>
    <property type="match status" value="1"/>
</dbReference>
<dbReference type="Gene3D" id="3.40.33.10">
    <property type="entry name" value="CAP"/>
    <property type="match status" value="1"/>
</dbReference>
<reference evidence="4" key="1">
    <citation type="submission" date="2012-12" db="EMBL/GenBank/DDBJ databases">
        <title>Identification and characterization of a phenylalanine ammonia-lyase gene family in Isatis indigotica Fort.</title>
        <authorList>
            <person name="Liu Q."/>
            <person name="Chen J."/>
            <person name="Zhou X."/>
            <person name="Di P."/>
            <person name="Xiao Y."/>
            <person name="Xuan H."/>
            <person name="Zhang L."/>
            <person name="Chen W."/>
        </authorList>
    </citation>
    <scope>NUCLEOTIDE SEQUENCE</scope>
    <source>
        <tissue evidence="4">Salivary gland</tissue>
    </source>
</reference>
<dbReference type="EMBL" id="GADI01003510">
    <property type="protein sequence ID" value="JAA70298.1"/>
    <property type="molecule type" value="mRNA"/>
</dbReference>
<name>A0A0K8RHG5_IXORI</name>
<dbReference type="PRINTS" id="PR00838">
    <property type="entry name" value="V5ALLERGEN"/>
</dbReference>
<accession>A0A0K8RHG5</accession>
<feature type="domain" description="SCP" evidence="3">
    <location>
        <begin position="45"/>
        <end position="183"/>
    </location>
</feature>
<dbReference type="PANTHER" id="PTHR10334">
    <property type="entry name" value="CYSTEINE-RICH SECRETORY PROTEIN-RELATED"/>
    <property type="match status" value="1"/>
</dbReference>
<evidence type="ECO:0000256" key="1">
    <source>
        <dbReference type="SAM" id="MobiDB-lite"/>
    </source>
</evidence>
<feature type="signal peptide" evidence="2">
    <location>
        <begin position="1"/>
        <end position="19"/>
    </location>
</feature>
<dbReference type="PRINTS" id="PR00837">
    <property type="entry name" value="V5TPXLIKE"/>
</dbReference>
<dbReference type="SUPFAM" id="SSF55797">
    <property type="entry name" value="PR-1-like"/>
    <property type="match status" value="1"/>
</dbReference>
<dbReference type="InterPro" id="IPR002413">
    <property type="entry name" value="V5_allergen-like"/>
</dbReference>
<dbReference type="InterPro" id="IPR034113">
    <property type="entry name" value="SCP_GAPR1-like"/>
</dbReference>
<dbReference type="InterPro" id="IPR014044">
    <property type="entry name" value="CAP_dom"/>
</dbReference>
<dbReference type="FunFam" id="3.40.33.10:FF:000010">
    <property type="entry name" value="Predicted protein"/>
    <property type="match status" value="1"/>
</dbReference>
<dbReference type="AlphaFoldDB" id="A0A0K8RHG5"/>
<sequence>MRLALYIFTFLMIVVLHTAKVGTRTPPGGSPNHLQTTRKDNPNHEFHQLCRQAHNKYRKIHSAPPLKSNSTLYIMARSWARRLAILDDTSKVTHRPGSGFGENIYWMPRSKAPYKEYAQKAVDAWYEEEKDYDYSHGVYSSQTAHFTQLVWVSTMEVGCGYNVSKTNTTFVVCNYAPQRRHSRRI</sequence>
<dbReference type="InterPro" id="IPR001283">
    <property type="entry name" value="CRISP-related"/>
</dbReference>
<dbReference type="InterPro" id="IPR035940">
    <property type="entry name" value="CAP_sf"/>
</dbReference>
<organism evidence="4">
    <name type="scientific">Ixodes ricinus</name>
    <name type="common">Common tick</name>
    <name type="synonym">Acarus ricinus</name>
    <dbReference type="NCBI Taxonomy" id="34613"/>
    <lineage>
        <taxon>Eukaryota</taxon>
        <taxon>Metazoa</taxon>
        <taxon>Ecdysozoa</taxon>
        <taxon>Arthropoda</taxon>
        <taxon>Chelicerata</taxon>
        <taxon>Arachnida</taxon>
        <taxon>Acari</taxon>
        <taxon>Parasitiformes</taxon>
        <taxon>Ixodida</taxon>
        <taxon>Ixodoidea</taxon>
        <taxon>Ixodidae</taxon>
        <taxon>Ixodinae</taxon>
        <taxon>Ixodes</taxon>
    </lineage>
</organism>
<keyword evidence="2" id="KW-0732">Signal</keyword>